<keyword evidence="9" id="KW-1185">Reference proteome</keyword>
<keyword evidence="4 6" id="KW-1133">Transmembrane helix</keyword>
<dbReference type="RefSeq" id="WP_140011403.1">
    <property type="nucleotide sequence ID" value="NZ_JBHMDG010000011.1"/>
</dbReference>
<evidence type="ECO:0000256" key="6">
    <source>
        <dbReference type="SAM" id="Phobius"/>
    </source>
</evidence>
<dbReference type="EMBL" id="JBHMDG010000011">
    <property type="protein sequence ID" value="MFB9313224.1"/>
    <property type="molecule type" value="Genomic_DNA"/>
</dbReference>
<feature type="transmembrane region" description="Helical" evidence="6">
    <location>
        <begin position="103"/>
        <end position="122"/>
    </location>
</feature>
<comment type="similarity">
    <text evidence="2">Belongs to the GtrA family.</text>
</comment>
<evidence type="ECO:0000313" key="8">
    <source>
        <dbReference type="EMBL" id="MFB9313224.1"/>
    </source>
</evidence>
<organism evidence="8 9">
    <name type="scientific">Nocardioides plantarum</name>
    <dbReference type="NCBI Taxonomy" id="29299"/>
    <lineage>
        <taxon>Bacteria</taxon>
        <taxon>Bacillati</taxon>
        <taxon>Actinomycetota</taxon>
        <taxon>Actinomycetes</taxon>
        <taxon>Propionibacteriales</taxon>
        <taxon>Nocardioidaceae</taxon>
        <taxon>Nocardioides</taxon>
    </lineage>
</organism>
<accession>A0ABV5KC44</accession>
<dbReference type="Proteomes" id="UP001589750">
    <property type="component" value="Unassembled WGS sequence"/>
</dbReference>
<evidence type="ECO:0000256" key="3">
    <source>
        <dbReference type="ARBA" id="ARBA00022692"/>
    </source>
</evidence>
<reference evidence="8 9" key="1">
    <citation type="submission" date="2024-09" db="EMBL/GenBank/DDBJ databases">
        <authorList>
            <person name="Sun Q."/>
            <person name="Mori K."/>
        </authorList>
    </citation>
    <scope>NUCLEOTIDE SEQUENCE [LARGE SCALE GENOMIC DNA]</scope>
    <source>
        <strain evidence="8 9">JCM 9626</strain>
    </source>
</reference>
<proteinExistence type="inferred from homology"/>
<gene>
    <name evidence="8" type="ORF">ACFFRI_09235</name>
</gene>
<keyword evidence="5 6" id="KW-0472">Membrane</keyword>
<evidence type="ECO:0000313" key="9">
    <source>
        <dbReference type="Proteomes" id="UP001589750"/>
    </source>
</evidence>
<evidence type="ECO:0000256" key="5">
    <source>
        <dbReference type="ARBA" id="ARBA00023136"/>
    </source>
</evidence>
<evidence type="ECO:0000256" key="2">
    <source>
        <dbReference type="ARBA" id="ARBA00009399"/>
    </source>
</evidence>
<dbReference type="PANTHER" id="PTHR38459">
    <property type="entry name" value="PROPHAGE BACTOPRENOL-LINKED GLUCOSE TRANSLOCASE HOMOLOG"/>
    <property type="match status" value="1"/>
</dbReference>
<feature type="transmembrane region" description="Helical" evidence="6">
    <location>
        <begin position="12"/>
        <end position="34"/>
    </location>
</feature>
<dbReference type="PANTHER" id="PTHR38459:SF1">
    <property type="entry name" value="PROPHAGE BACTOPRENOL-LINKED GLUCOSE TRANSLOCASE HOMOLOG"/>
    <property type="match status" value="1"/>
</dbReference>
<evidence type="ECO:0000256" key="1">
    <source>
        <dbReference type="ARBA" id="ARBA00004141"/>
    </source>
</evidence>
<comment type="caution">
    <text evidence="8">The sequence shown here is derived from an EMBL/GenBank/DDBJ whole genome shotgun (WGS) entry which is preliminary data.</text>
</comment>
<evidence type="ECO:0000259" key="7">
    <source>
        <dbReference type="Pfam" id="PF04138"/>
    </source>
</evidence>
<feature type="domain" description="GtrA/DPMS transmembrane" evidence="7">
    <location>
        <begin position="15"/>
        <end position="127"/>
    </location>
</feature>
<name>A0ABV5KC44_9ACTN</name>
<evidence type="ECO:0000256" key="4">
    <source>
        <dbReference type="ARBA" id="ARBA00022989"/>
    </source>
</evidence>
<protein>
    <submittedName>
        <fullName evidence="8">GtrA family protein</fullName>
    </submittedName>
</protein>
<feature type="transmembrane region" description="Helical" evidence="6">
    <location>
        <begin position="40"/>
        <end position="62"/>
    </location>
</feature>
<dbReference type="InterPro" id="IPR007267">
    <property type="entry name" value="GtrA_DPMS_TM"/>
</dbReference>
<dbReference type="Pfam" id="PF04138">
    <property type="entry name" value="GtrA_DPMS_TM"/>
    <property type="match status" value="1"/>
</dbReference>
<keyword evidence="3 6" id="KW-0812">Transmembrane</keyword>
<dbReference type="InterPro" id="IPR051401">
    <property type="entry name" value="GtrA_CellWall_Glycosyl"/>
</dbReference>
<sequence>MKARLTTLLSPTLLRFGAVGVVNTLLDLGLFLLLHDHLGIVAANFVSTSAGMTFSFVVNGLVTFKAGRLTLRHALLFLATTGTVMWALQPVFIHLFLQVVDQILVVKVLSIGVSFVANFAAYRYVVWPATEPATQPTEA</sequence>
<feature type="transmembrane region" description="Helical" evidence="6">
    <location>
        <begin position="74"/>
        <end position="97"/>
    </location>
</feature>
<comment type="subcellular location">
    <subcellularLocation>
        <location evidence="1">Membrane</location>
        <topology evidence="1">Multi-pass membrane protein</topology>
    </subcellularLocation>
</comment>